<accession>A0A5K3FDU1</accession>
<name>A0A5K3FDU1_MESCO</name>
<dbReference type="WBParaSite" id="MCU_007356-RA">
    <property type="protein sequence ID" value="MCU_007356-RA"/>
    <property type="gene ID" value="MCU_007356"/>
</dbReference>
<dbReference type="AlphaFoldDB" id="A0A5K3FDU1"/>
<evidence type="ECO:0000313" key="1">
    <source>
        <dbReference type="WBParaSite" id="MCU_007356-RA"/>
    </source>
</evidence>
<proteinExistence type="predicted"/>
<organism evidence="1">
    <name type="scientific">Mesocestoides corti</name>
    <name type="common">Flatworm</name>
    <dbReference type="NCBI Taxonomy" id="53468"/>
    <lineage>
        <taxon>Eukaryota</taxon>
        <taxon>Metazoa</taxon>
        <taxon>Spiralia</taxon>
        <taxon>Lophotrochozoa</taxon>
        <taxon>Platyhelminthes</taxon>
        <taxon>Cestoda</taxon>
        <taxon>Eucestoda</taxon>
        <taxon>Cyclophyllidea</taxon>
        <taxon>Mesocestoididae</taxon>
        <taxon>Mesocestoides</taxon>
    </lineage>
</organism>
<sequence>SSSVFEASCFHLVLSVNYLEAFTSQRYVLSTGSTLYHRRSSACHCQLHTSETMSPCTSFDSDIQMCNELAQMEADRMPLTDSRVMTAFPSIAKLAMKVLANTTTKNDTGLHNTEALSSEKHGLTRRYELQF</sequence>
<reference evidence="1" key="1">
    <citation type="submission" date="2019-11" db="UniProtKB">
        <authorList>
            <consortium name="WormBaseParasite"/>
        </authorList>
    </citation>
    <scope>IDENTIFICATION</scope>
</reference>
<protein>
    <submittedName>
        <fullName evidence="1">Cyclin_C domain-containing protein</fullName>
    </submittedName>
</protein>